<dbReference type="PIRSF" id="PIRSF000137">
    <property type="entry name" value="Alcohol_oxidase"/>
    <property type="match status" value="1"/>
</dbReference>
<dbReference type="Gene3D" id="3.30.560.10">
    <property type="entry name" value="Glucose Oxidase, domain 3"/>
    <property type="match status" value="2"/>
</dbReference>
<gene>
    <name evidence="6" type="ORF">VMCG_10581</name>
</gene>
<protein>
    <recommendedName>
        <fullName evidence="5">Glucose-methanol-choline oxidoreductase N-terminal domain-containing protein</fullName>
    </recommendedName>
</protein>
<dbReference type="PANTHER" id="PTHR11552">
    <property type="entry name" value="GLUCOSE-METHANOL-CHOLINE GMC OXIDOREDUCTASE"/>
    <property type="match status" value="1"/>
</dbReference>
<reference evidence="6 7" key="1">
    <citation type="submission" date="2015-09" db="EMBL/GenBank/DDBJ databases">
        <title>Host preference determinants of Valsa canker pathogens revealed by comparative genomics.</title>
        <authorList>
            <person name="Yin Z."/>
            <person name="Huang L."/>
        </authorList>
    </citation>
    <scope>NUCLEOTIDE SEQUENCE [LARGE SCALE GENOMIC DNA]</scope>
    <source>
        <strain evidence="6 7">03-1</strain>
    </source>
</reference>
<dbReference type="Proteomes" id="UP000283895">
    <property type="component" value="Unassembled WGS sequence"/>
</dbReference>
<keyword evidence="3" id="KW-0285">Flavoprotein</keyword>
<dbReference type="GO" id="GO:0050660">
    <property type="term" value="F:flavin adenine dinucleotide binding"/>
    <property type="evidence" value="ECO:0007669"/>
    <property type="project" value="InterPro"/>
</dbReference>
<evidence type="ECO:0000256" key="4">
    <source>
        <dbReference type="SAM" id="MobiDB-lite"/>
    </source>
</evidence>
<evidence type="ECO:0000313" key="7">
    <source>
        <dbReference type="Proteomes" id="UP000283895"/>
    </source>
</evidence>
<keyword evidence="7" id="KW-1185">Reference proteome</keyword>
<sequence length="622" mass="68283">MAKHTTTLSSEAGGTAGCVVASRLSEDPTVSVLVIEKGHVKDNFVSRVPLISQNFWMGDPLQVQSTRYSEAMSNVNGRKNRIWTAEGLGGASRINAMLMTRGVPGGYQEWVEEYGLDKWGWDQVEPYFRKSENATAHPGSTSRGHHGPIELRQAFWPVEGAAQNVGLSVEKDCNSPVAPAMGLFDLDMTIDKQGYRVSTYTAFLDKKTAIQRRKHLTVCTGVVVSRLDIDDQTGLVGGVHIRRVSKDIDDGDVYVQARREVILCSGAVCSPQILLLSGIGPKVQLEAHGIATKKDLPVGASLQDHCSSAVMLNLPRTETLSLLESIRGLWHMILFIVLGRGLMGASSTPKTIFVRTTAIDEDTMVASKNPDDLDASQPHNIPDIEIMIQPVNSLERAVPGHSLITFYTTLVQPKSVGSIELSNKDPLSNPRIHHPMLRNEQDLVPFRRGLRFAMRLADEFQRSDYPYPASVAFAPGANPDLLKEWEMSAPSSTSPDAPVPSAGLTFRSGVDERPLPKSEKKEAGHPAENKTWRNVTDDEIDDYIRRVGMGSLHVSCTCPMSNDDRSGVVDQSLRVHGIKNLRIADASVFPKIPSGHTMAPTIMVAERCADFIKSEWSDKMDR</sequence>
<evidence type="ECO:0000256" key="2">
    <source>
        <dbReference type="PIRSR" id="PIRSR000137-1"/>
    </source>
</evidence>
<dbReference type="PROSITE" id="PS00624">
    <property type="entry name" value="GMC_OXRED_2"/>
    <property type="match status" value="1"/>
</dbReference>
<evidence type="ECO:0000313" key="6">
    <source>
        <dbReference type="EMBL" id="ROV87741.1"/>
    </source>
</evidence>
<comment type="cofactor">
    <cofactor evidence="3">
        <name>FAD</name>
        <dbReference type="ChEBI" id="CHEBI:57692"/>
    </cofactor>
</comment>
<comment type="caution">
    <text evidence="6">The sequence shown here is derived from an EMBL/GenBank/DDBJ whole genome shotgun (WGS) entry which is preliminary data.</text>
</comment>
<feature type="binding site" evidence="3">
    <location>
        <position position="224"/>
    </location>
    <ligand>
        <name>FAD</name>
        <dbReference type="ChEBI" id="CHEBI:57692"/>
    </ligand>
</feature>
<feature type="compositionally biased region" description="Basic and acidic residues" evidence="4">
    <location>
        <begin position="509"/>
        <end position="531"/>
    </location>
</feature>
<evidence type="ECO:0000256" key="1">
    <source>
        <dbReference type="ARBA" id="ARBA00010790"/>
    </source>
</evidence>
<dbReference type="SUPFAM" id="SSF51905">
    <property type="entry name" value="FAD/NAD(P)-binding domain"/>
    <property type="match status" value="1"/>
</dbReference>
<feature type="active site" description="Proton donor" evidence="2">
    <location>
        <position position="553"/>
    </location>
</feature>
<evidence type="ECO:0000259" key="5">
    <source>
        <dbReference type="PROSITE" id="PS00624"/>
    </source>
</evidence>
<feature type="domain" description="Glucose-methanol-choline oxidoreductase N-terminal" evidence="5">
    <location>
        <begin position="266"/>
        <end position="280"/>
    </location>
</feature>
<evidence type="ECO:0000256" key="3">
    <source>
        <dbReference type="PIRSR" id="PIRSR000137-2"/>
    </source>
</evidence>
<feature type="active site" description="Proton acceptor" evidence="2">
    <location>
        <position position="596"/>
    </location>
</feature>
<dbReference type="STRING" id="356882.A0A423VAB0"/>
<dbReference type="InterPro" id="IPR012132">
    <property type="entry name" value="GMC_OxRdtase"/>
</dbReference>
<organism evidence="6 7">
    <name type="scientific">Cytospora schulzeri</name>
    <dbReference type="NCBI Taxonomy" id="448051"/>
    <lineage>
        <taxon>Eukaryota</taxon>
        <taxon>Fungi</taxon>
        <taxon>Dikarya</taxon>
        <taxon>Ascomycota</taxon>
        <taxon>Pezizomycotina</taxon>
        <taxon>Sordariomycetes</taxon>
        <taxon>Sordariomycetidae</taxon>
        <taxon>Diaporthales</taxon>
        <taxon>Cytosporaceae</taxon>
        <taxon>Cytospora</taxon>
    </lineage>
</organism>
<dbReference type="GO" id="GO:0016614">
    <property type="term" value="F:oxidoreductase activity, acting on CH-OH group of donors"/>
    <property type="evidence" value="ECO:0007669"/>
    <property type="project" value="InterPro"/>
</dbReference>
<keyword evidence="3" id="KW-0274">FAD</keyword>
<dbReference type="InterPro" id="IPR036188">
    <property type="entry name" value="FAD/NAD-bd_sf"/>
</dbReference>
<dbReference type="EMBL" id="LKEA01000089">
    <property type="protein sequence ID" value="ROV87741.1"/>
    <property type="molecule type" value="Genomic_DNA"/>
</dbReference>
<dbReference type="Pfam" id="PF05199">
    <property type="entry name" value="GMC_oxred_C"/>
    <property type="match status" value="1"/>
</dbReference>
<dbReference type="Gene3D" id="3.50.50.60">
    <property type="entry name" value="FAD/NAD(P)-binding domain"/>
    <property type="match status" value="2"/>
</dbReference>
<dbReference type="AlphaFoldDB" id="A0A423VAB0"/>
<proteinExistence type="inferred from homology"/>
<dbReference type="InterPro" id="IPR007867">
    <property type="entry name" value="GMC_OxRtase_C"/>
</dbReference>
<dbReference type="Pfam" id="PF00732">
    <property type="entry name" value="GMC_oxred_N"/>
    <property type="match status" value="1"/>
</dbReference>
<dbReference type="PANTHER" id="PTHR11552:SF219">
    <property type="entry name" value="GLUCOSE-METHANOL-CHOLINE OXIDOREDUCTASE N-TERMINAL DOMAIN-CONTAINING PROTEIN"/>
    <property type="match status" value="1"/>
</dbReference>
<comment type="similarity">
    <text evidence="1">Belongs to the GMC oxidoreductase family.</text>
</comment>
<dbReference type="OrthoDB" id="269227at2759"/>
<dbReference type="SUPFAM" id="SSF54373">
    <property type="entry name" value="FAD-linked reductases, C-terminal domain"/>
    <property type="match status" value="1"/>
</dbReference>
<dbReference type="InterPro" id="IPR000172">
    <property type="entry name" value="GMC_OxRdtase_N"/>
</dbReference>
<accession>A0A423VAB0</accession>
<feature type="region of interest" description="Disordered" evidence="4">
    <location>
        <begin position="487"/>
        <end position="534"/>
    </location>
</feature>
<name>A0A423VAB0_9PEZI</name>